<dbReference type="RefSeq" id="WP_090749871.1">
    <property type="nucleotide sequence ID" value="NZ_CZQA01000010.1"/>
</dbReference>
<evidence type="ECO:0000256" key="1">
    <source>
        <dbReference type="SAM" id="MobiDB-lite"/>
    </source>
</evidence>
<proteinExistence type="predicted"/>
<feature type="region of interest" description="Disordered" evidence="1">
    <location>
        <begin position="69"/>
        <end position="88"/>
    </location>
</feature>
<sequence>MTLTRSICTFAIPAFLLGFGLGGVSLHIASAEGLFGIKDSVTQIGSSLVEMQKNVDELQKNMNALKQTKDKLSTLPSASGAMDSFMKK</sequence>
<gene>
    <name evidence="2" type="ORF">COMA1_40034</name>
</gene>
<name>A0A0S4LIQ8_9BACT</name>
<protein>
    <submittedName>
        <fullName evidence="2">Uncharacterized protein</fullName>
    </submittedName>
</protein>
<organism evidence="2 3">
    <name type="scientific">Candidatus Nitrospira nitrosa</name>
    <dbReference type="NCBI Taxonomy" id="1742972"/>
    <lineage>
        <taxon>Bacteria</taxon>
        <taxon>Pseudomonadati</taxon>
        <taxon>Nitrospirota</taxon>
        <taxon>Nitrospiria</taxon>
        <taxon>Nitrospirales</taxon>
        <taxon>Nitrospiraceae</taxon>
        <taxon>Nitrospira</taxon>
    </lineage>
</organism>
<keyword evidence="3" id="KW-1185">Reference proteome</keyword>
<dbReference type="AlphaFoldDB" id="A0A0S4LIQ8"/>
<accession>A0A0S4LIQ8</accession>
<evidence type="ECO:0000313" key="3">
    <source>
        <dbReference type="Proteomes" id="UP000199032"/>
    </source>
</evidence>
<dbReference type="Proteomes" id="UP000199032">
    <property type="component" value="Unassembled WGS sequence"/>
</dbReference>
<evidence type="ECO:0000313" key="2">
    <source>
        <dbReference type="EMBL" id="CUS37397.1"/>
    </source>
</evidence>
<reference evidence="2 3" key="1">
    <citation type="submission" date="2015-10" db="EMBL/GenBank/DDBJ databases">
        <authorList>
            <person name="Gilbert D.G."/>
        </authorList>
    </citation>
    <scope>NUCLEOTIDE SEQUENCE [LARGE SCALE GENOMIC DNA]</scope>
    <source>
        <strain evidence="2">COMA1</strain>
    </source>
</reference>
<dbReference type="EMBL" id="CZQA01000010">
    <property type="protein sequence ID" value="CUS37397.1"/>
    <property type="molecule type" value="Genomic_DNA"/>
</dbReference>